<dbReference type="EMBL" id="AOLN01000010">
    <property type="protein sequence ID" value="ELZ95884.1"/>
    <property type="molecule type" value="Genomic_DNA"/>
</dbReference>
<name>M0IK96_9EURY</name>
<dbReference type="InterPro" id="IPR015421">
    <property type="entry name" value="PyrdxlP-dep_Trfase_major"/>
</dbReference>
<dbReference type="GO" id="GO:0005737">
    <property type="term" value="C:cytoplasm"/>
    <property type="evidence" value="ECO:0007669"/>
    <property type="project" value="TreeGrafter"/>
</dbReference>
<reference evidence="8 9" key="1">
    <citation type="journal article" date="2014" name="PLoS Genet.">
        <title>Phylogenetically driven sequencing of extremely halophilic archaea reveals strategies for static and dynamic osmo-response.</title>
        <authorList>
            <person name="Becker E.A."/>
            <person name="Seitzer P.M."/>
            <person name="Tritt A."/>
            <person name="Larsen D."/>
            <person name="Krusor M."/>
            <person name="Yao A.I."/>
            <person name="Wu D."/>
            <person name="Madern D."/>
            <person name="Eisen J.A."/>
            <person name="Darling A.E."/>
            <person name="Facciotti M.T."/>
        </authorList>
    </citation>
    <scope>NUCLEOTIDE SEQUENCE [LARGE SCALE GENOMIC DNA]</scope>
    <source>
        <strain evidence="8 9">ATCC BAA-1512</strain>
    </source>
</reference>
<dbReference type="Proteomes" id="UP000011550">
    <property type="component" value="Unassembled WGS sequence"/>
</dbReference>
<sequence length="513" mass="55875">MSNAEQLWEEQPDMEGLFLGDDEADRETYRAAIEQACDIVLGEFLENATPYSGAAPEELADTLAEFEMLPAEGDGLEAALDRASPVLRNSVGVSDPHCIAHLQCPPMVPALAAEVLLTAANQSMDSWDQSPAATHLEQQFISELCALFGYDETKSDGVFTSGGTQSNFVGLLLARNRILIEEYGVDAQKNGLPPEARDLRILCSEAAHFTAKQAAAQLGLGESAVVTVPTDTEYRLSVEAFDEAIVDIRANGNRPFAIFATAGTTDFGSIDPIEPLADRARKYDCWFHVDAAWGGALALSDAHADKLAGIESADSISVDFHKMFYQPISCGAILVRDESSYDLIDRNAAYLNPERDDDAGVPNLVSKSVQTTRRFDALKPFVTMQAVGREGLASLMEYTIDLAAEAVELIDRDPDLHVIHDSPLNVVLFRYVPESVPADATREAWTGRVNEAIRDSLLEDGEAVIARTTVDGINCLKLTLLNPRTTREDIRSLLQSVVARGTEFETNPDELYS</sequence>
<dbReference type="PANTHER" id="PTHR45677:SF8">
    <property type="entry name" value="CYSTEINE SULFINIC ACID DECARBOXYLASE"/>
    <property type="match status" value="1"/>
</dbReference>
<evidence type="ECO:0000256" key="2">
    <source>
        <dbReference type="ARBA" id="ARBA00009533"/>
    </source>
</evidence>
<accession>M0IK96</accession>
<evidence type="ECO:0000313" key="8">
    <source>
        <dbReference type="EMBL" id="ELZ95884.1"/>
    </source>
</evidence>
<dbReference type="InterPro" id="IPR002129">
    <property type="entry name" value="PyrdxlP-dep_de-COase"/>
</dbReference>
<dbReference type="STRING" id="662479.C440_06327"/>
<dbReference type="CDD" id="cd06450">
    <property type="entry name" value="DOPA_deC_like"/>
    <property type="match status" value="1"/>
</dbReference>
<organism evidence="8 9">
    <name type="scientific">Haloferax mucosum ATCC BAA-1512</name>
    <dbReference type="NCBI Taxonomy" id="662479"/>
    <lineage>
        <taxon>Archaea</taxon>
        <taxon>Methanobacteriati</taxon>
        <taxon>Methanobacteriota</taxon>
        <taxon>Stenosarchaea group</taxon>
        <taxon>Halobacteria</taxon>
        <taxon>Halobacteriales</taxon>
        <taxon>Haloferacaceae</taxon>
        <taxon>Haloferax</taxon>
    </lineage>
</organism>
<keyword evidence="5 7" id="KW-0456">Lyase</keyword>
<dbReference type="AlphaFoldDB" id="M0IK96"/>
<dbReference type="PANTHER" id="PTHR45677">
    <property type="entry name" value="GLUTAMATE DECARBOXYLASE-RELATED"/>
    <property type="match status" value="1"/>
</dbReference>
<dbReference type="GO" id="GO:0016831">
    <property type="term" value="F:carboxy-lyase activity"/>
    <property type="evidence" value="ECO:0007669"/>
    <property type="project" value="UniProtKB-KW"/>
</dbReference>
<dbReference type="PATRIC" id="fig|662479.7.peg.1278"/>
<dbReference type="PROSITE" id="PS00392">
    <property type="entry name" value="DDC_GAD_HDC_YDC"/>
    <property type="match status" value="1"/>
</dbReference>
<protein>
    <submittedName>
        <fullName evidence="8">L-2,4-diaminobutyrate decarboxylase (Siderophore biosynthesis protein)</fullName>
    </submittedName>
</protein>
<evidence type="ECO:0000313" key="9">
    <source>
        <dbReference type="Proteomes" id="UP000011550"/>
    </source>
</evidence>
<dbReference type="SUPFAM" id="SSF53383">
    <property type="entry name" value="PLP-dependent transferases"/>
    <property type="match status" value="1"/>
</dbReference>
<feature type="modified residue" description="N6-(pyridoxal phosphate)lysine" evidence="6">
    <location>
        <position position="322"/>
    </location>
</feature>
<comment type="similarity">
    <text evidence="2 7">Belongs to the group II decarboxylase family.</text>
</comment>
<evidence type="ECO:0000256" key="4">
    <source>
        <dbReference type="ARBA" id="ARBA00022898"/>
    </source>
</evidence>
<dbReference type="InterPro" id="IPR015424">
    <property type="entry name" value="PyrdxlP-dep_Trfase"/>
</dbReference>
<keyword evidence="9" id="KW-1185">Reference proteome</keyword>
<proteinExistence type="inferred from homology"/>
<gene>
    <name evidence="8" type="ORF">C440_06327</name>
</gene>
<comment type="caution">
    <text evidence="8">The sequence shown here is derived from an EMBL/GenBank/DDBJ whole genome shotgun (WGS) entry which is preliminary data.</text>
</comment>
<evidence type="ECO:0000256" key="6">
    <source>
        <dbReference type="PIRSR" id="PIRSR602129-50"/>
    </source>
</evidence>
<comment type="cofactor">
    <cofactor evidence="1 6 7">
        <name>pyridoxal 5'-phosphate</name>
        <dbReference type="ChEBI" id="CHEBI:597326"/>
    </cofactor>
</comment>
<dbReference type="Gene3D" id="3.40.640.10">
    <property type="entry name" value="Type I PLP-dependent aspartate aminotransferase-like (Major domain)"/>
    <property type="match status" value="1"/>
</dbReference>
<evidence type="ECO:0000256" key="1">
    <source>
        <dbReference type="ARBA" id="ARBA00001933"/>
    </source>
</evidence>
<evidence type="ECO:0000256" key="5">
    <source>
        <dbReference type="ARBA" id="ARBA00023239"/>
    </source>
</evidence>
<dbReference type="InterPro" id="IPR021115">
    <property type="entry name" value="Pyridoxal-P_BS"/>
</dbReference>
<evidence type="ECO:0000256" key="3">
    <source>
        <dbReference type="ARBA" id="ARBA00022793"/>
    </source>
</evidence>
<keyword evidence="3" id="KW-0210">Decarboxylase</keyword>
<dbReference type="Gene3D" id="3.90.1150.170">
    <property type="match status" value="1"/>
</dbReference>
<dbReference type="GO" id="GO:0030170">
    <property type="term" value="F:pyridoxal phosphate binding"/>
    <property type="evidence" value="ECO:0007669"/>
    <property type="project" value="InterPro"/>
</dbReference>
<dbReference type="Pfam" id="PF00282">
    <property type="entry name" value="Pyridoxal_deC"/>
    <property type="match status" value="1"/>
</dbReference>
<dbReference type="GO" id="GO:0019752">
    <property type="term" value="P:carboxylic acid metabolic process"/>
    <property type="evidence" value="ECO:0007669"/>
    <property type="project" value="InterPro"/>
</dbReference>
<keyword evidence="4 6" id="KW-0663">Pyridoxal phosphate</keyword>
<evidence type="ECO:0000256" key="7">
    <source>
        <dbReference type="RuleBase" id="RU000382"/>
    </source>
</evidence>